<feature type="repeat" description="FG-GAP" evidence="5">
    <location>
        <begin position="414"/>
        <end position="469"/>
    </location>
</feature>
<keyword evidence="1" id="KW-0732">Signal</keyword>
<keyword evidence="4" id="KW-0325">Glycoprotein</keyword>
<evidence type="ECO:0000313" key="6">
    <source>
        <dbReference type="EMBL" id="CDS05661.1"/>
    </source>
</evidence>
<keyword evidence="2" id="KW-0677">Repeat</keyword>
<dbReference type="PANTHER" id="PTHR23221">
    <property type="entry name" value="GLYCOSYLPHOSPHATIDYLINOSITOL PHOSPHOLIPASE D"/>
    <property type="match status" value="1"/>
</dbReference>
<dbReference type="GO" id="GO:0005615">
    <property type="term" value="C:extracellular space"/>
    <property type="evidence" value="ECO:0007669"/>
    <property type="project" value="TreeGrafter"/>
</dbReference>
<evidence type="ECO:0000256" key="5">
    <source>
        <dbReference type="PROSITE-ProRule" id="PRU00803"/>
    </source>
</evidence>
<dbReference type="GO" id="GO:0031012">
    <property type="term" value="C:extracellular matrix"/>
    <property type="evidence" value="ECO:0007669"/>
    <property type="project" value="TreeGrafter"/>
</dbReference>
<dbReference type="InterPro" id="IPR013519">
    <property type="entry name" value="Int_alpha_beta-p"/>
</dbReference>
<dbReference type="SMART" id="SM00191">
    <property type="entry name" value="Int_alpha"/>
    <property type="match status" value="4"/>
</dbReference>
<gene>
    <name evidence="6" type="ORF">LRAMOSA08189</name>
</gene>
<feature type="repeat" description="FG-GAP" evidence="5">
    <location>
        <begin position="339"/>
        <end position="400"/>
    </location>
</feature>
<dbReference type="EMBL" id="LK023317">
    <property type="protein sequence ID" value="CDS05661.1"/>
    <property type="molecule type" value="Genomic_DNA"/>
</dbReference>
<organism evidence="6">
    <name type="scientific">Lichtheimia ramosa</name>
    <dbReference type="NCBI Taxonomy" id="688394"/>
    <lineage>
        <taxon>Eukaryota</taxon>
        <taxon>Fungi</taxon>
        <taxon>Fungi incertae sedis</taxon>
        <taxon>Mucoromycota</taxon>
        <taxon>Mucoromycotina</taxon>
        <taxon>Mucoromycetes</taxon>
        <taxon>Mucorales</taxon>
        <taxon>Lichtheimiaceae</taxon>
        <taxon>Lichtheimia</taxon>
    </lineage>
</organism>
<dbReference type="PROSITE" id="PS51470">
    <property type="entry name" value="FG_GAP"/>
    <property type="match status" value="4"/>
</dbReference>
<protein>
    <recommendedName>
        <fullName evidence="7">Glycosyl-phosphatidylinositol-specific phospholipase D</fullName>
    </recommendedName>
</protein>
<dbReference type="SUPFAM" id="SSF69318">
    <property type="entry name" value="Integrin alpha N-terminal domain"/>
    <property type="match status" value="2"/>
</dbReference>
<dbReference type="GO" id="GO:0004621">
    <property type="term" value="F:glycosylphosphatidylinositol phospholipase D activity"/>
    <property type="evidence" value="ECO:0007669"/>
    <property type="project" value="InterPro"/>
</dbReference>
<dbReference type="Pfam" id="PF01839">
    <property type="entry name" value="FG-GAP"/>
    <property type="match status" value="2"/>
</dbReference>
<name>A0A077WDC3_9FUNG</name>
<sequence length="773" mass="85975">MYKQDPSSLIAHWAPFIRAAVEYIQETYDRKDDPHVEGLISFIFAVMAHDVADVRWHSLQGLTGYFIDAMARMDFHGEYSKAHTVADTGAEFTLQHLTPRLASYINATTWHVPVRDLVNIYAKLYTDYMPSSTPRVPLESHLMYCMTTAFAASRIDYQFGQHLFGYYGHKSPFLVEDLVDYYKGGLQDMTASVTDCIANLVDAFEGIEPAVLCGSYFDNHDKQSGAYDIHRTSFHRHWMHSSKQMMPALQQHYDKERGLLTLSIQHEENDLEMSHDNTMPTIHNNHQRQQRPYGMIYQKEMMDLHDTSNEQQPKWNFPWKGDDDCIDLDTTTHETSYDHSLLTLSAPAFSASIGHTTTTGDFDGDGELDLAISAPYLNDQPKLATGAVYLLNGTRALLTNDDDKDATNNDIRRVAQVMLKGDMDRGRFGWAMATVDLNADGTDDLAVASPFSNRNRGHVDVFYGSTKHGIGSTKPDIRIALHPGSAEGFGVSLEGFDIDGDGHKDLLVGCPYCTVAGAPHAGAIYVFLSSSTKSSQSATYSIPDMVFKNPRPQPYERFGTTFESIDGVLLVGAPGYNMGALQRVGRVYAMNQRTGGLGWTMAGSREFQQFGSLIVSLATRDQGRLVAISSPSEETGESESLLQRYWQAGAVRVYDWKELNTGNTEHDLDYGLLRSMEGKQAAGHLGASMAFYESRGDDGYDMGLWVGEPMANGERGRVHKWSFIENDMVCMKNADSVSRFGSHLQSASGVLSITSAHYSRDARLAGAIHLILQ</sequence>
<dbReference type="InterPro" id="IPR028994">
    <property type="entry name" value="Integrin_alpha_N"/>
</dbReference>
<dbReference type="PANTHER" id="PTHR23221:SF7">
    <property type="entry name" value="PHOSPHATIDYLINOSITOL-GLYCAN-SPECIFIC PHOSPHOLIPASE D"/>
    <property type="match status" value="1"/>
</dbReference>
<dbReference type="AlphaFoldDB" id="A0A077WDC3"/>
<evidence type="ECO:0000256" key="3">
    <source>
        <dbReference type="ARBA" id="ARBA00022801"/>
    </source>
</evidence>
<dbReference type="PRINTS" id="PR00718">
    <property type="entry name" value="PHPHLIPASED"/>
</dbReference>
<evidence type="ECO:0008006" key="7">
    <source>
        <dbReference type="Google" id="ProtNLM"/>
    </source>
</evidence>
<dbReference type="OrthoDB" id="5317514at2759"/>
<feature type="repeat" description="FG-GAP" evidence="5">
    <location>
        <begin position="544"/>
        <end position="599"/>
    </location>
</feature>
<accession>A0A077WDC3</accession>
<keyword evidence="3" id="KW-0378">Hydrolase</keyword>
<proteinExistence type="predicted"/>
<evidence type="ECO:0000256" key="2">
    <source>
        <dbReference type="ARBA" id="ARBA00022737"/>
    </source>
</evidence>
<feature type="repeat" description="FG-GAP" evidence="5">
    <location>
        <begin position="474"/>
        <end position="536"/>
    </location>
</feature>
<dbReference type="Gene3D" id="2.130.10.130">
    <property type="entry name" value="Integrin alpha, N-terminal"/>
    <property type="match status" value="2"/>
</dbReference>
<evidence type="ECO:0000256" key="1">
    <source>
        <dbReference type="ARBA" id="ARBA00022729"/>
    </source>
</evidence>
<dbReference type="InterPro" id="IPR001028">
    <property type="entry name" value="Gprt_PLipase_D"/>
</dbReference>
<dbReference type="InterPro" id="IPR013517">
    <property type="entry name" value="FG-GAP"/>
</dbReference>
<reference evidence="6" key="1">
    <citation type="journal article" date="2014" name="Genome Announc.">
        <title>De novo whole-genome sequence and genome annotation of Lichtheimia ramosa.</title>
        <authorList>
            <person name="Linde J."/>
            <person name="Schwartze V."/>
            <person name="Binder U."/>
            <person name="Lass-Florl C."/>
            <person name="Voigt K."/>
            <person name="Horn F."/>
        </authorList>
    </citation>
    <scope>NUCLEOTIDE SEQUENCE</scope>
    <source>
        <strain evidence="6">JMRC FSU:6197</strain>
    </source>
</reference>
<evidence type="ECO:0000256" key="4">
    <source>
        <dbReference type="ARBA" id="ARBA00023180"/>
    </source>
</evidence>